<protein>
    <submittedName>
        <fullName evidence="2">Transmembrane protein, putative</fullName>
    </submittedName>
</protein>
<proteinExistence type="predicted"/>
<reference evidence="3" key="3">
    <citation type="submission" date="2015-04" db="UniProtKB">
        <authorList>
            <consortium name="EnsemblPlants"/>
        </authorList>
    </citation>
    <scope>IDENTIFICATION</scope>
    <source>
        <strain evidence="3">cv. Jemalong A17</strain>
    </source>
</reference>
<keyword evidence="4" id="KW-1185">Reference proteome</keyword>
<keyword evidence="1 2" id="KW-0812">Transmembrane</keyword>
<keyword evidence="1" id="KW-0472">Membrane</keyword>
<gene>
    <name evidence="2" type="ordered locus">MTR_7g031830</name>
</gene>
<evidence type="ECO:0000313" key="3">
    <source>
        <dbReference type="EnsemblPlants" id="AES78450"/>
    </source>
</evidence>
<dbReference type="Proteomes" id="UP000002051">
    <property type="component" value="Unassembled WGS sequence"/>
</dbReference>
<organism evidence="2 4">
    <name type="scientific">Medicago truncatula</name>
    <name type="common">Barrel medic</name>
    <name type="synonym">Medicago tribuloides</name>
    <dbReference type="NCBI Taxonomy" id="3880"/>
    <lineage>
        <taxon>Eukaryota</taxon>
        <taxon>Viridiplantae</taxon>
        <taxon>Streptophyta</taxon>
        <taxon>Embryophyta</taxon>
        <taxon>Tracheophyta</taxon>
        <taxon>Spermatophyta</taxon>
        <taxon>Magnoliopsida</taxon>
        <taxon>eudicotyledons</taxon>
        <taxon>Gunneridae</taxon>
        <taxon>Pentapetalae</taxon>
        <taxon>rosids</taxon>
        <taxon>fabids</taxon>
        <taxon>Fabales</taxon>
        <taxon>Fabaceae</taxon>
        <taxon>Papilionoideae</taxon>
        <taxon>50 kb inversion clade</taxon>
        <taxon>NPAAA clade</taxon>
        <taxon>Hologalegina</taxon>
        <taxon>IRL clade</taxon>
        <taxon>Trifolieae</taxon>
        <taxon>Medicago</taxon>
    </lineage>
</organism>
<evidence type="ECO:0000256" key="1">
    <source>
        <dbReference type="SAM" id="Phobius"/>
    </source>
</evidence>
<keyword evidence="1" id="KW-1133">Transmembrane helix</keyword>
<dbReference type="HOGENOM" id="CLU_2964384_0_0_1"/>
<sequence length="59" mass="6813">MYNKIEEVSSKHIDWPRRRGASAIIQCLFTLSVNSILIVQKADLAAELHHVEHQQFNIL</sequence>
<feature type="transmembrane region" description="Helical" evidence="1">
    <location>
        <begin position="21"/>
        <end position="39"/>
    </location>
</feature>
<dbReference type="EMBL" id="CM001223">
    <property type="protein sequence ID" value="AES78450.1"/>
    <property type="molecule type" value="Genomic_DNA"/>
</dbReference>
<accession>G7L4C2</accession>
<evidence type="ECO:0000313" key="2">
    <source>
        <dbReference type="EMBL" id="AES78450.1"/>
    </source>
</evidence>
<dbReference type="EnsemblPlants" id="AES78450">
    <property type="protein sequence ID" value="AES78450"/>
    <property type="gene ID" value="MTR_7g031830"/>
</dbReference>
<evidence type="ECO:0000313" key="4">
    <source>
        <dbReference type="Proteomes" id="UP000002051"/>
    </source>
</evidence>
<dbReference type="PaxDb" id="3880-AES78450"/>
<reference evidence="2 4" key="1">
    <citation type="journal article" date="2011" name="Nature">
        <title>The Medicago genome provides insight into the evolution of rhizobial symbioses.</title>
        <authorList>
            <person name="Young N.D."/>
            <person name="Debelle F."/>
            <person name="Oldroyd G.E."/>
            <person name="Geurts R."/>
            <person name="Cannon S.B."/>
            <person name="Udvardi M.K."/>
            <person name="Benedito V.A."/>
            <person name="Mayer K.F."/>
            <person name="Gouzy J."/>
            <person name="Schoof H."/>
            <person name="Van de Peer Y."/>
            <person name="Proost S."/>
            <person name="Cook D.R."/>
            <person name="Meyers B.C."/>
            <person name="Spannagl M."/>
            <person name="Cheung F."/>
            <person name="De Mita S."/>
            <person name="Krishnakumar V."/>
            <person name="Gundlach H."/>
            <person name="Zhou S."/>
            <person name="Mudge J."/>
            <person name="Bharti A.K."/>
            <person name="Murray J.D."/>
            <person name="Naoumkina M.A."/>
            <person name="Rosen B."/>
            <person name="Silverstein K.A."/>
            <person name="Tang H."/>
            <person name="Rombauts S."/>
            <person name="Zhao P.X."/>
            <person name="Zhou P."/>
            <person name="Barbe V."/>
            <person name="Bardou P."/>
            <person name="Bechner M."/>
            <person name="Bellec A."/>
            <person name="Berger A."/>
            <person name="Berges H."/>
            <person name="Bidwell S."/>
            <person name="Bisseling T."/>
            <person name="Choisne N."/>
            <person name="Couloux A."/>
            <person name="Denny R."/>
            <person name="Deshpande S."/>
            <person name="Dai X."/>
            <person name="Doyle J.J."/>
            <person name="Dudez A.M."/>
            <person name="Farmer A.D."/>
            <person name="Fouteau S."/>
            <person name="Franken C."/>
            <person name="Gibelin C."/>
            <person name="Gish J."/>
            <person name="Goldstein S."/>
            <person name="Gonzalez A.J."/>
            <person name="Green P.J."/>
            <person name="Hallab A."/>
            <person name="Hartog M."/>
            <person name="Hua A."/>
            <person name="Humphray S.J."/>
            <person name="Jeong D.H."/>
            <person name="Jing Y."/>
            <person name="Jocker A."/>
            <person name="Kenton S.M."/>
            <person name="Kim D.J."/>
            <person name="Klee K."/>
            <person name="Lai H."/>
            <person name="Lang C."/>
            <person name="Lin S."/>
            <person name="Macmil S.L."/>
            <person name="Magdelenat G."/>
            <person name="Matthews L."/>
            <person name="McCorrison J."/>
            <person name="Monaghan E.L."/>
            <person name="Mun J.H."/>
            <person name="Najar F.Z."/>
            <person name="Nicholson C."/>
            <person name="Noirot C."/>
            <person name="O'Bleness M."/>
            <person name="Paule C.R."/>
            <person name="Poulain J."/>
            <person name="Prion F."/>
            <person name="Qin B."/>
            <person name="Qu C."/>
            <person name="Retzel E.F."/>
            <person name="Riddle C."/>
            <person name="Sallet E."/>
            <person name="Samain S."/>
            <person name="Samson N."/>
            <person name="Sanders I."/>
            <person name="Saurat O."/>
            <person name="Scarpelli C."/>
            <person name="Schiex T."/>
            <person name="Segurens B."/>
            <person name="Severin A.J."/>
            <person name="Sherrier D.J."/>
            <person name="Shi R."/>
            <person name="Sims S."/>
            <person name="Singer S.R."/>
            <person name="Sinharoy S."/>
            <person name="Sterck L."/>
            <person name="Viollet A."/>
            <person name="Wang B.B."/>
            <person name="Wang K."/>
            <person name="Wang M."/>
            <person name="Wang X."/>
            <person name="Warfsmann J."/>
            <person name="Weissenbach J."/>
            <person name="White D.D."/>
            <person name="White J.D."/>
            <person name="Wiley G.B."/>
            <person name="Wincker P."/>
            <person name="Xing Y."/>
            <person name="Yang L."/>
            <person name="Yao Z."/>
            <person name="Ying F."/>
            <person name="Zhai J."/>
            <person name="Zhou L."/>
            <person name="Zuber A."/>
            <person name="Denarie J."/>
            <person name="Dixon R.A."/>
            <person name="May G.D."/>
            <person name="Schwartz D.C."/>
            <person name="Rogers J."/>
            <person name="Quetier F."/>
            <person name="Town C.D."/>
            <person name="Roe B.A."/>
        </authorList>
    </citation>
    <scope>NUCLEOTIDE SEQUENCE [LARGE SCALE GENOMIC DNA]</scope>
    <source>
        <strain evidence="2">A17</strain>
        <strain evidence="3 4">cv. Jemalong A17</strain>
    </source>
</reference>
<dbReference type="AlphaFoldDB" id="G7L4C2"/>
<reference evidence="2 4" key="2">
    <citation type="journal article" date="2014" name="BMC Genomics">
        <title>An improved genome release (version Mt4.0) for the model legume Medicago truncatula.</title>
        <authorList>
            <person name="Tang H."/>
            <person name="Krishnakumar V."/>
            <person name="Bidwell S."/>
            <person name="Rosen B."/>
            <person name="Chan A."/>
            <person name="Zhou S."/>
            <person name="Gentzbittel L."/>
            <person name="Childs K.L."/>
            <person name="Yandell M."/>
            <person name="Gundlach H."/>
            <person name="Mayer K.F."/>
            <person name="Schwartz D.C."/>
            <person name="Town C.D."/>
        </authorList>
    </citation>
    <scope>GENOME REANNOTATION</scope>
    <source>
        <strain evidence="3 4">cv. Jemalong A17</strain>
    </source>
</reference>
<name>G7L4C2_MEDTR</name>